<dbReference type="PROSITE" id="PS50012">
    <property type="entry name" value="RCC1_3"/>
    <property type="match status" value="6"/>
</dbReference>
<evidence type="ECO:0000256" key="3">
    <source>
        <dbReference type="SAM" id="MobiDB-lite"/>
    </source>
</evidence>
<feature type="repeat" description="RCC1" evidence="2">
    <location>
        <begin position="1322"/>
        <end position="1373"/>
    </location>
</feature>
<feature type="repeat" description="RCC1" evidence="2">
    <location>
        <begin position="1430"/>
        <end position="1494"/>
    </location>
</feature>
<sequence length="1549" mass="173646">MRSAKRSDAPSLTSLASMTSLINGDERLRGTVAKKNVGFLRQWRQRNMVISADGFLRYNKKTRDGVRLKELDLVKADISHTVMLQNGHYCIEIQSGQKHFHLGFDDRYEALEWQEMLFEAADENAAGRRAWVANLRHALTLNLRDRREIILTQMSDRDWMTEWSFCWRALTSGRSEDGTSKRRRLKRLYTIWLQFHLFSEIVAEIFFASVQTRQATPPPFSGDSSVVYSESDRNSNQSYTDTASSIGSPRGTPLPINESPQDDDVDELRLKTVRIQFGSKTWRGHKRLSKEVSELAVFLQTLDQLLTGKEAEGIFAKFPIVPLQTAFTMREVRIVASAQLGRSDIEIIPYDKRDLSDLIGYIRSVDAIGLFPFRDMPELWVHRIKGSPDGTLVRAASRYDNVLQESLRSHLVYGVLLRSNGGFEVLSSLDVNELAVGKMSRWAPVLDLVCHMLNPVLEEPINKAARDFFLKRPKSVSFRGDVVISIDPEKCRLPLDLKEAFVLKNQIDLIPLIRQIDEVKQSNSRLRGIGDINTGGVQFERGLNMLMELEGRLKTLLRRHIVDVAERLVTLGDATIGSLTATEDGLDFRNRSQSSVAAMVGRYERGPSNALYVFDTLHLRRVLRKSGVQMRFLPLVYAYLDPKRQPGTCLLVASEIIARIAKNLFQFRLYNDQSAPKSRWQSRKARLVQFINTIMTGITSENSQFWQVDAPIWLLLGPMSSSFPLAEPGTFRFDRPIDLYRQAIKFNPSVLFTCLLNTFQVFLAGSYFPVVDELRYFSLPFLRGEDQLSFVNEEVDPKLALGIHKGWLKAGSQFFRRHFASVKKAEMSDDLMSPQDHEEENDREFFDELIRQFRRRLNIQHATRLEETVRITEINQILRMQLLGARDAVREEQLDAAKELIVKVYESLTVHQHVAVPVEVKIALMVIEGLVDSSLLPASHQRQLNLIRQWYELIDWLRFFYRPSSRAQTVSAMSTHPLAHAILLMIDECKQALYDSPDYSQREVSVSAQVQDVQATRVWEEVIPAIDRQCYQAVTGNPTVSAFTARLDRSNSLPVMPNGMHPLSGSGILRRTSSFQGGGPPMSAQPMRARPPVSARENLLQVLDCFVLTEFAYGSSWWVPALWLDAQHREVPFPQMPPASEDLDFPGLPLLWGRPSGLSLDDESKLASTDVAGTKCRPLRASEIKPLLLPLPARRVIYVSCGYRHTALISSDRQLYTFGYGECGRLGHGDEEPVDVPKRVEFFADLRNTTARSSVAQVSCGREHTLTVLQNGDVYGFGWAEAGRLGTGESGSVFLPTKVEALRDIQAVACGREHSLALNTSGQVFAFGAGFGGRIGNGKEEDEELPVHIEALSSEIVVAIDAGECHSCAVTQDGKMFTWGFGSSGALGTGSRENELVPKKIEGPWKDNDGEWVTSAACGSYHTLARTNQGRLYGWGDAAAGQLGEELLKSEDMVVLTPHEIELAVANVGEVELISQEVRDIACGTFMSAACSTDGQLFVWGSAAAGNGAQLDPEDAKIKRVDVFWDSMISQISCGAYHSVALTSTPQFC</sequence>
<dbReference type="EMBL" id="SPLM01000039">
    <property type="protein sequence ID" value="TMW64594.1"/>
    <property type="molecule type" value="Genomic_DNA"/>
</dbReference>
<dbReference type="InterPro" id="IPR000408">
    <property type="entry name" value="Reg_chr_condens"/>
</dbReference>
<feature type="domain" description="PH" evidence="4">
    <location>
        <begin position="25"/>
        <end position="140"/>
    </location>
</feature>
<dbReference type="InterPro" id="IPR011993">
    <property type="entry name" value="PH-like_dom_sf"/>
</dbReference>
<dbReference type="InterPro" id="IPR009091">
    <property type="entry name" value="RCC1/BLIP-II"/>
</dbReference>
<name>A0A8K1CK85_PYTOL</name>
<reference evidence="5" key="1">
    <citation type="submission" date="2019-03" db="EMBL/GenBank/DDBJ databases">
        <title>Long read genome sequence of the mycoparasitic Pythium oligandrum ATCC 38472 isolated from sugarbeet rhizosphere.</title>
        <authorList>
            <person name="Gaulin E."/>
        </authorList>
    </citation>
    <scope>NUCLEOTIDE SEQUENCE</scope>
    <source>
        <strain evidence="5">ATCC 38472_TT</strain>
    </source>
</reference>
<evidence type="ECO:0000313" key="5">
    <source>
        <dbReference type="EMBL" id="TMW64594.1"/>
    </source>
</evidence>
<dbReference type="Gene3D" id="2.30.29.30">
    <property type="entry name" value="Pleckstrin-homology domain (PH domain)/Phosphotyrosine-binding domain (PTB)"/>
    <property type="match status" value="1"/>
</dbReference>
<feature type="compositionally biased region" description="Polar residues" evidence="3">
    <location>
        <begin position="222"/>
        <end position="247"/>
    </location>
</feature>
<dbReference type="Pfam" id="PF25390">
    <property type="entry name" value="WD40_RLD"/>
    <property type="match status" value="1"/>
</dbReference>
<comment type="caution">
    <text evidence="5">The sequence shown here is derived from an EMBL/GenBank/DDBJ whole genome shotgun (WGS) entry which is preliminary data.</text>
</comment>
<evidence type="ECO:0000259" key="4">
    <source>
        <dbReference type="PROSITE" id="PS50003"/>
    </source>
</evidence>
<dbReference type="PROSITE" id="PS00626">
    <property type="entry name" value="RCC1_2"/>
    <property type="match status" value="4"/>
</dbReference>
<dbReference type="PANTHER" id="PTHR22870:SF408">
    <property type="entry name" value="OS09G0560450 PROTEIN"/>
    <property type="match status" value="1"/>
</dbReference>
<feature type="repeat" description="RCC1" evidence="2">
    <location>
        <begin position="1374"/>
        <end position="1429"/>
    </location>
</feature>
<dbReference type="InterPro" id="IPR058923">
    <property type="entry name" value="RCC1-like_dom"/>
</dbReference>
<protein>
    <recommendedName>
        <fullName evidence="4">PH domain-containing protein</fullName>
    </recommendedName>
</protein>
<keyword evidence="6" id="KW-1185">Reference proteome</keyword>
<dbReference type="Gene3D" id="2.130.10.30">
    <property type="entry name" value="Regulator of chromosome condensation 1/beta-lactamase-inhibitor protein II"/>
    <property type="match status" value="2"/>
</dbReference>
<dbReference type="Proteomes" id="UP000794436">
    <property type="component" value="Unassembled WGS sequence"/>
</dbReference>
<gene>
    <name evidence="5" type="ORF">Poli38472_011474</name>
</gene>
<dbReference type="PROSITE" id="PS50003">
    <property type="entry name" value="PH_DOMAIN"/>
    <property type="match status" value="1"/>
</dbReference>
<dbReference type="PANTHER" id="PTHR22870">
    <property type="entry name" value="REGULATOR OF CHROMOSOME CONDENSATION"/>
    <property type="match status" value="1"/>
</dbReference>
<feature type="repeat" description="RCC1" evidence="2">
    <location>
        <begin position="1213"/>
        <end position="1271"/>
    </location>
</feature>
<evidence type="ECO:0000256" key="2">
    <source>
        <dbReference type="PROSITE-ProRule" id="PRU00235"/>
    </source>
</evidence>
<dbReference type="Pfam" id="PF13540">
    <property type="entry name" value="RCC1_2"/>
    <property type="match status" value="1"/>
</dbReference>
<feature type="repeat" description="RCC1" evidence="2">
    <location>
        <begin position="1495"/>
        <end position="1545"/>
    </location>
</feature>
<dbReference type="InterPro" id="IPR001849">
    <property type="entry name" value="PH_domain"/>
</dbReference>
<dbReference type="PRINTS" id="PR00633">
    <property type="entry name" value="RCCNDNSATION"/>
</dbReference>
<dbReference type="InterPro" id="IPR051210">
    <property type="entry name" value="Ub_ligase/GEF_domain"/>
</dbReference>
<evidence type="ECO:0000313" key="6">
    <source>
        <dbReference type="Proteomes" id="UP000794436"/>
    </source>
</evidence>
<dbReference type="SUPFAM" id="SSF50985">
    <property type="entry name" value="RCC1/BLIP-II"/>
    <property type="match status" value="2"/>
</dbReference>
<accession>A0A8K1CK85</accession>
<proteinExistence type="predicted"/>
<organism evidence="5 6">
    <name type="scientific">Pythium oligandrum</name>
    <name type="common">Mycoparasitic fungus</name>
    <dbReference type="NCBI Taxonomy" id="41045"/>
    <lineage>
        <taxon>Eukaryota</taxon>
        <taxon>Sar</taxon>
        <taxon>Stramenopiles</taxon>
        <taxon>Oomycota</taxon>
        <taxon>Peronosporomycetes</taxon>
        <taxon>Pythiales</taxon>
        <taxon>Pythiaceae</taxon>
        <taxon>Pythium</taxon>
    </lineage>
</organism>
<keyword evidence="1" id="KW-0677">Repeat</keyword>
<dbReference type="OrthoDB" id="297375at2759"/>
<feature type="region of interest" description="Disordered" evidence="3">
    <location>
        <begin position="216"/>
        <end position="262"/>
    </location>
</feature>
<feature type="repeat" description="RCC1" evidence="2">
    <location>
        <begin position="1272"/>
        <end position="1321"/>
    </location>
</feature>
<dbReference type="SMART" id="SM00233">
    <property type="entry name" value="PH"/>
    <property type="match status" value="1"/>
</dbReference>
<dbReference type="SUPFAM" id="SSF50729">
    <property type="entry name" value="PH domain-like"/>
    <property type="match status" value="1"/>
</dbReference>
<evidence type="ECO:0000256" key="1">
    <source>
        <dbReference type="ARBA" id="ARBA00022737"/>
    </source>
</evidence>